<comment type="caution">
    <text evidence="1">The sequence shown here is derived from an EMBL/GenBank/DDBJ whole genome shotgun (WGS) entry which is preliminary data.</text>
</comment>
<dbReference type="RefSeq" id="XP_069200563.1">
    <property type="nucleotide sequence ID" value="XM_069347025.1"/>
</dbReference>
<gene>
    <name evidence="1" type="ORF">AAFC00_000694</name>
</gene>
<name>A0ABR3PDP8_9PEZI</name>
<dbReference type="EMBL" id="JBFMKM010000009">
    <property type="protein sequence ID" value="KAL1304288.1"/>
    <property type="molecule type" value="Genomic_DNA"/>
</dbReference>
<organism evidence="1 2">
    <name type="scientific">Neodothiora populina</name>
    <dbReference type="NCBI Taxonomy" id="2781224"/>
    <lineage>
        <taxon>Eukaryota</taxon>
        <taxon>Fungi</taxon>
        <taxon>Dikarya</taxon>
        <taxon>Ascomycota</taxon>
        <taxon>Pezizomycotina</taxon>
        <taxon>Dothideomycetes</taxon>
        <taxon>Dothideomycetidae</taxon>
        <taxon>Dothideales</taxon>
        <taxon>Dothioraceae</taxon>
        <taxon>Neodothiora</taxon>
    </lineage>
</organism>
<dbReference type="GeneID" id="95974397"/>
<dbReference type="Proteomes" id="UP001562354">
    <property type="component" value="Unassembled WGS sequence"/>
</dbReference>
<proteinExistence type="predicted"/>
<accession>A0ABR3PDP8</accession>
<evidence type="ECO:0000313" key="1">
    <source>
        <dbReference type="EMBL" id="KAL1304288.1"/>
    </source>
</evidence>
<reference evidence="1 2" key="1">
    <citation type="submission" date="2024-07" db="EMBL/GenBank/DDBJ databases">
        <title>Draft sequence of the Neodothiora populina.</title>
        <authorList>
            <person name="Drown D.D."/>
            <person name="Schuette U.S."/>
            <person name="Buechlein A.B."/>
            <person name="Rusch D.R."/>
            <person name="Winton L.W."/>
            <person name="Adams G.A."/>
        </authorList>
    </citation>
    <scope>NUCLEOTIDE SEQUENCE [LARGE SCALE GENOMIC DNA]</scope>
    <source>
        <strain evidence="1 2">CPC 39397</strain>
    </source>
</reference>
<protein>
    <submittedName>
        <fullName evidence="1">Uncharacterized protein</fullName>
    </submittedName>
</protein>
<sequence>MKHYHRALKDLSSLLGNISMSNPQDEDIETLFALWLLILQFSLYDPDLVEASHIHLSGIHSFLINYFNADSTVRARDLPPASKQLLLFIAYLDVNFALSKPGSGQLFASMILEPPNSEIAHDRIFQEARVCLPKIWGNLYPATEVIDDMENTRSLSLLHECQRLKLLLRSENLPTSSSSVSEVTNLEDIWHIIEKIGTEYFDVLHLARTVPNSNGRRLIWTVYHAAIEYHALKILYTCTDGAEPSPDWLDTTIAELLAIAYKAEQENSHQQYRLASALSIALLKTQDQIHRNWLQVRVERAKALFSSIATVPATTPRRRPLLESAWSNDPISLVHR</sequence>
<keyword evidence="2" id="KW-1185">Reference proteome</keyword>
<evidence type="ECO:0000313" key="2">
    <source>
        <dbReference type="Proteomes" id="UP001562354"/>
    </source>
</evidence>